<dbReference type="GO" id="GO:0050136">
    <property type="term" value="F:NADH dehydrogenase (quinone) (non-electrogenic) activity"/>
    <property type="evidence" value="ECO:0007669"/>
    <property type="project" value="UniProtKB-UniRule"/>
</dbReference>
<dbReference type="EMBL" id="VJVZ01000002">
    <property type="protein sequence ID" value="TRW26735.1"/>
    <property type="molecule type" value="Genomic_DNA"/>
</dbReference>
<feature type="domain" description="NADH:ubiquinone oxidoreductase 30kDa subunit" evidence="7">
    <location>
        <begin position="33"/>
        <end position="154"/>
    </location>
</feature>
<evidence type="ECO:0000313" key="9">
    <source>
        <dbReference type="Proteomes" id="UP000320643"/>
    </source>
</evidence>
<keyword evidence="3" id="KW-1003">Cell membrane</keyword>
<protein>
    <recommendedName>
        <fullName evidence="3">NADH-quinone oxidoreductase subunit C</fullName>
        <ecNumber evidence="3">7.1.1.-</ecNumber>
    </recommendedName>
    <alternativeName>
        <fullName evidence="3">NADH dehydrogenase I subunit C</fullName>
    </alternativeName>
    <alternativeName>
        <fullName evidence="3">NDH-1 subunit C</fullName>
    </alternativeName>
</protein>
<name>A0A552V8E5_9FLAO</name>
<dbReference type="AlphaFoldDB" id="A0A552V8E5"/>
<comment type="subcellular location">
    <subcellularLocation>
        <location evidence="3">Cell membrane</location>
        <topology evidence="3">Peripheral membrane protein</topology>
        <orientation evidence="3">Cytoplasmic side</orientation>
    </subcellularLocation>
</comment>
<keyword evidence="3 4" id="KW-0520">NAD</keyword>
<keyword evidence="2 3" id="KW-0813">Transport</keyword>
<gene>
    <name evidence="3" type="primary">nuoC</name>
    <name evidence="8" type="ORF">FMM05_04990</name>
</gene>
<dbReference type="GO" id="GO:0005886">
    <property type="term" value="C:plasma membrane"/>
    <property type="evidence" value="ECO:0007669"/>
    <property type="project" value="UniProtKB-SubCell"/>
</dbReference>
<evidence type="ECO:0000256" key="5">
    <source>
        <dbReference type="RuleBase" id="RU003582"/>
    </source>
</evidence>
<dbReference type="OrthoDB" id="9803286at2"/>
<evidence type="ECO:0000313" key="8">
    <source>
        <dbReference type="EMBL" id="TRW26735.1"/>
    </source>
</evidence>
<evidence type="ECO:0000259" key="7">
    <source>
        <dbReference type="Pfam" id="PF00329"/>
    </source>
</evidence>
<dbReference type="InterPro" id="IPR020396">
    <property type="entry name" value="NADH_UbQ_OxRdtase_CS"/>
</dbReference>
<dbReference type="InterPro" id="IPR010218">
    <property type="entry name" value="NADH_DH_suC"/>
</dbReference>
<comment type="subunit">
    <text evidence="3">NDH-1 is composed of 14 different subunits. Subunits NuoB, C, D, E, F, and G constitute the peripheral sector of the complex.</text>
</comment>
<dbReference type="PANTHER" id="PTHR10884:SF14">
    <property type="entry name" value="NADH DEHYDROGENASE [UBIQUINONE] IRON-SULFUR PROTEIN 3, MITOCHONDRIAL"/>
    <property type="match status" value="1"/>
</dbReference>
<reference evidence="8 9" key="1">
    <citation type="submission" date="2019-07" db="EMBL/GenBank/DDBJ databases">
        <title>Flavobacterium sp. nov., isolated from glacier ice.</title>
        <authorList>
            <person name="Liu Q."/>
            <person name="Xin Y.-H."/>
        </authorList>
    </citation>
    <scope>NUCLEOTIDE SEQUENCE [LARGE SCALE GENOMIC DNA]</scope>
    <source>
        <strain evidence="8 9">ZT4R6</strain>
    </source>
</reference>
<dbReference type="Pfam" id="PF00329">
    <property type="entry name" value="Complex1_30kDa"/>
    <property type="match status" value="1"/>
</dbReference>
<feature type="region of interest" description="Disordered" evidence="6">
    <location>
        <begin position="154"/>
        <end position="176"/>
    </location>
</feature>
<dbReference type="PROSITE" id="PS00542">
    <property type="entry name" value="COMPLEX1_30K"/>
    <property type="match status" value="1"/>
</dbReference>
<accession>A0A552V8E5</accession>
<keyword evidence="3 4" id="KW-1278">Translocase</keyword>
<dbReference type="InterPro" id="IPR037232">
    <property type="entry name" value="NADH_quin_OxRdtase_su_C/D-like"/>
</dbReference>
<evidence type="ECO:0000256" key="1">
    <source>
        <dbReference type="ARBA" id="ARBA00007569"/>
    </source>
</evidence>
<keyword evidence="9" id="KW-1185">Reference proteome</keyword>
<dbReference type="RefSeq" id="WP_143372233.1">
    <property type="nucleotide sequence ID" value="NZ_VJVZ01000002.1"/>
</dbReference>
<sequence length="176" mass="20655">MALETSVIEEKLTGRFGDKVTGFIQLNDIFSFEVESGSMAQVMGYLKEDPVLRFNFLTDVCGIHYPDNDIDRQFAVVYHMHNWYDNARIRFKCFLNGETPEIETATNHFLSANWQERETYDFYGIIFKGHPQLKRILNMDEMVSFPMRKEFPLEDGGRTDKDDRFFGRKPDNVNNN</sequence>
<dbReference type="Gene3D" id="3.30.460.80">
    <property type="entry name" value="NADH:ubiquinone oxidoreductase, 30kDa subunit"/>
    <property type="match status" value="1"/>
</dbReference>
<comment type="function">
    <text evidence="3">NDH-1 shuttles electrons from NADH, via FMN and iron-sulfur (Fe-S) centers, to quinones in the respiratory chain. The immediate electron acceptor for the enzyme in this species is believed to be a menaquinone. Couples the redox reaction to proton translocation (for every two electrons transferred, four hydrogen ions are translocated across the cytoplasmic membrane), and thus conserves the redox energy in a proton gradient.</text>
</comment>
<dbReference type="GO" id="GO:0008137">
    <property type="term" value="F:NADH dehydrogenase (ubiquinone) activity"/>
    <property type="evidence" value="ECO:0007669"/>
    <property type="project" value="InterPro"/>
</dbReference>
<keyword evidence="3" id="KW-0472">Membrane</keyword>
<evidence type="ECO:0000256" key="2">
    <source>
        <dbReference type="ARBA" id="ARBA00022448"/>
    </source>
</evidence>
<comment type="caution">
    <text evidence="8">The sequence shown here is derived from an EMBL/GenBank/DDBJ whole genome shotgun (WGS) entry which is preliminary data.</text>
</comment>
<evidence type="ECO:0000256" key="3">
    <source>
        <dbReference type="HAMAP-Rule" id="MF_01357"/>
    </source>
</evidence>
<dbReference type="Proteomes" id="UP000320643">
    <property type="component" value="Unassembled WGS sequence"/>
</dbReference>
<dbReference type="SUPFAM" id="SSF143243">
    <property type="entry name" value="Nqo5-like"/>
    <property type="match status" value="1"/>
</dbReference>
<proteinExistence type="inferred from homology"/>
<dbReference type="EC" id="7.1.1.-" evidence="3"/>
<dbReference type="GO" id="GO:0048038">
    <property type="term" value="F:quinone binding"/>
    <property type="evidence" value="ECO:0007669"/>
    <property type="project" value="UniProtKB-KW"/>
</dbReference>
<dbReference type="InterPro" id="IPR001268">
    <property type="entry name" value="NADH_UbQ_OxRdtase_30kDa_su"/>
</dbReference>
<keyword evidence="3 5" id="KW-0874">Quinone</keyword>
<dbReference type="PANTHER" id="PTHR10884">
    <property type="entry name" value="NADH DEHYDROGENASE UBIQUINONE IRON-SULFUR PROTEIN 3"/>
    <property type="match status" value="1"/>
</dbReference>
<comment type="similarity">
    <text evidence="1 3 4">Belongs to the complex I 30 kDa subunit family.</text>
</comment>
<evidence type="ECO:0000256" key="6">
    <source>
        <dbReference type="SAM" id="MobiDB-lite"/>
    </source>
</evidence>
<organism evidence="8 9">
    <name type="scientific">Flavobacterium zepuense</name>
    <dbReference type="NCBI Taxonomy" id="2593302"/>
    <lineage>
        <taxon>Bacteria</taxon>
        <taxon>Pseudomonadati</taxon>
        <taxon>Bacteroidota</taxon>
        <taxon>Flavobacteriia</taxon>
        <taxon>Flavobacteriales</taxon>
        <taxon>Flavobacteriaceae</taxon>
        <taxon>Flavobacterium</taxon>
    </lineage>
</organism>
<dbReference type="HAMAP" id="MF_01357">
    <property type="entry name" value="NDH1_NuoC"/>
    <property type="match status" value="1"/>
</dbReference>
<comment type="catalytic activity">
    <reaction evidence="3 5">
        <text>a quinone + NADH + 5 H(+)(in) = a quinol + NAD(+) + 4 H(+)(out)</text>
        <dbReference type="Rhea" id="RHEA:57888"/>
        <dbReference type="ChEBI" id="CHEBI:15378"/>
        <dbReference type="ChEBI" id="CHEBI:24646"/>
        <dbReference type="ChEBI" id="CHEBI:57540"/>
        <dbReference type="ChEBI" id="CHEBI:57945"/>
        <dbReference type="ChEBI" id="CHEBI:132124"/>
    </reaction>
</comment>
<evidence type="ECO:0000256" key="4">
    <source>
        <dbReference type="RuleBase" id="RU003456"/>
    </source>
</evidence>